<dbReference type="Pfam" id="PF00004">
    <property type="entry name" value="AAA"/>
    <property type="match status" value="1"/>
</dbReference>
<feature type="compositionally biased region" description="Low complexity" evidence="1">
    <location>
        <begin position="1"/>
        <end position="16"/>
    </location>
</feature>
<dbReference type="RefSeq" id="XP_008714254.1">
    <property type="nucleotide sequence ID" value="XM_008716032.1"/>
</dbReference>
<dbReference type="PANTHER" id="PTHR23389:SF3">
    <property type="entry name" value="CHROMOSOME TRANSMISSION FIDELITY PROTEIN 18 HOMOLOG"/>
    <property type="match status" value="1"/>
</dbReference>
<dbReference type="STRING" id="1220924.W2S3A7"/>
<dbReference type="Proteomes" id="UP000030752">
    <property type="component" value="Unassembled WGS sequence"/>
</dbReference>
<protein>
    <recommendedName>
        <fullName evidence="2">AAA+ ATPase domain-containing protein</fullName>
    </recommendedName>
</protein>
<proteinExistence type="predicted"/>
<dbReference type="Gene3D" id="3.40.50.300">
    <property type="entry name" value="P-loop containing nucleotide triphosphate hydrolases"/>
    <property type="match status" value="1"/>
</dbReference>
<dbReference type="PANTHER" id="PTHR23389">
    <property type="entry name" value="CHROMOSOME TRANSMISSION FIDELITY FACTOR 18"/>
    <property type="match status" value="1"/>
</dbReference>
<dbReference type="CDD" id="cd00009">
    <property type="entry name" value="AAA"/>
    <property type="match status" value="1"/>
</dbReference>
<gene>
    <name evidence="3" type="ORF">HMPREF1541_01675</name>
</gene>
<organism evidence="3 4">
    <name type="scientific">Cyphellophora europaea (strain CBS 101466)</name>
    <name type="common">Phialophora europaea</name>
    <dbReference type="NCBI Taxonomy" id="1220924"/>
    <lineage>
        <taxon>Eukaryota</taxon>
        <taxon>Fungi</taxon>
        <taxon>Dikarya</taxon>
        <taxon>Ascomycota</taxon>
        <taxon>Pezizomycotina</taxon>
        <taxon>Eurotiomycetes</taxon>
        <taxon>Chaetothyriomycetidae</taxon>
        <taxon>Chaetothyriales</taxon>
        <taxon>Cyphellophoraceae</taxon>
        <taxon>Cyphellophora</taxon>
    </lineage>
</organism>
<evidence type="ECO:0000313" key="4">
    <source>
        <dbReference type="Proteomes" id="UP000030752"/>
    </source>
</evidence>
<dbReference type="eggNOG" id="KOG1969">
    <property type="taxonomic scope" value="Eukaryota"/>
</dbReference>
<accession>W2S3A7</accession>
<keyword evidence="4" id="KW-1185">Reference proteome</keyword>
<feature type="region of interest" description="Disordered" evidence="1">
    <location>
        <begin position="1"/>
        <end position="52"/>
    </location>
</feature>
<dbReference type="GO" id="GO:0005524">
    <property type="term" value="F:ATP binding"/>
    <property type="evidence" value="ECO:0007669"/>
    <property type="project" value="InterPro"/>
</dbReference>
<evidence type="ECO:0000313" key="3">
    <source>
        <dbReference type="EMBL" id="ETN42518.1"/>
    </source>
</evidence>
<dbReference type="GeneID" id="19969014"/>
<feature type="region of interest" description="Disordered" evidence="1">
    <location>
        <begin position="831"/>
        <end position="852"/>
    </location>
</feature>
<dbReference type="GO" id="GO:0016887">
    <property type="term" value="F:ATP hydrolysis activity"/>
    <property type="evidence" value="ECO:0007669"/>
    <property type="project" value="InterPro"/>
</dbReference>
<feature type="compositionally biased region" description="Basic and acidic residues" evidence="1">
    <location>
        <begin position="187"/>
        <end position="200"/>
    </location>
</feature>
<feature type="region of interest" description="Disordered" evidence="1">
    <location>
        <begin position="187"/>
        <end position="213"/>
    </location>
</feature>
<dbReference type="GO" id="GO:0005634">
    <property type="term" value="C:nucleus"/>
    <property type="evidence" value="ECO:0007669"/>
    <property type="project" value="TreeGrafter"/>
</dbReference>
<dbReference type="SMART" id="SM00382">
    <property type="entry name" value="AAA"/>
    <property type="match status" value="1"/>
</dbReference>
<dbReference type="EMBL" id="KB822718">
    <property type="protein sequence ID" value="ETN42518.1"/>
    <property type="molecule type" value="Genomic_DNA"/>
</dbReference>
<dbReference type="InterPro" id="IPR003959">
    <property type="entry name" value="ATPase_AAA_core"/>
</dbReference>
<dbReference type="HOGENOM" id="CLU_004894_0_0_1"/>
<feature type="region of interest" description="Disordered" evidence="1">
    <location>
        <begin position="929"/>
        <end position="958"/>
    </location>
</feature>
<dbReference type="InterPro" id="IPR003593">
    <property type="entry name" value="AAA+_ATPase"/>
</dbReference>
<dbReference type="VEuPathDB" id="FungiDB:HMPREF1541_01675"/>
<evidence type="ECO:0000256" key="1">
    <source>
        <dbReference type="SAM" id="MobiDB-lite"/>
    </source>
</evidence>
<reference evidence="3 4" key="1">
    <citation type="submission" date="2013-03" db="EMBL/GenBank/DDBJ databases">
        <title>The Genome Sequence of Phialophora europaea CBS 101466.</title>
        <authorList>
            <consortium name="The Broad Institute Genomics Platform"/>
            <person name="Cuomo C."/>
            <person name="de Hoog S."/>
            <person name="Gorbushina A."/>
            <person name="Walker B."/>
            <person name="Young S.K."/>
            <person name="Zeng Q."/>
            <person name="Gargeya S."/>
            <person name="Fitzgerald M."/>
            <person name="Haas B."/>
            <person name="Abouelleil A."/>
            <person name="Allen A.W."/>
            <person name="Alvarado L."/>
            <person name="Arachchi H.M."/>
            <person name="Berlin A.M."/>
            <person name="Chapman S.B."/>
            <person name="Gainer-Dewar J."/>
            <person name="Goldberg J."/>
            <person name="Griggs A."/>
            <person name="Gujja S."/>
            <person name="Hansen M."/>
            <person name="Howarth C."/>
            <person name="Imamovic A."/>
            <person name="Ireland A."/>
            <person name="Larimer J."/>
            <person name="McCowan C."/>
            <person name="Murphy C."/>
            <person name="Pearson M."/>
            <person name="Poon T.W."/>
            <person name="Priest M."/>
            <person name="Roberts A."/>
            <person name="Saif S."/>
            <person name="Shea T."/>
            <person name="Sisk P."/>
            <person name="Sykes S."/>
            <person name="Wortman J."/>
            <person name="Nusbaum C."/>
            <person name="Birren B."/>
        </authorList>
    </citation>
    <scope>NUCLEOTIDE SEQUENCE [LARGE SCALE GENOMIC DNA]</scope>
    <source>
        <strain evidence="3 4">CBS 101466</strain>
    </source>
</reference>
<sequence length="987" mass="109064">MPFSSSPVLYPASSSPPQQPPKKRRLFQTLGAAPAQKKPKIVGGFLEDDEHGDDHAALAHSIEPAQEAKAGQQPVSPIVDDAVDIDDVLPENLSQNDLSSIPTILAQPMLRRRADAGLEARTSSGAPFRIAIRTESTRKTYEQTVAGRSITTAGRAKKAYYGVDIHHLMHEAEQQRQLDSAQVEFEKQQQEFNKEERPVSRDSNVSNRVGTKASDHQMWTEKYRAKRFTDLVGDERTHRQVLRWLKGWDDIVFPGNAKPRAKRVFEDKNANGEWQHRKILLLTGPPGLGKTTLAHVCARKAGYEALEINASDDRSKDVVKGRIKDILGTETVRGIKEAGKDRRAGKPICVVVDEVDGVVTGSGGSGDGGFMKALIDLVHLDQHNTNNPDKQSTNPARKRKGDKFRMLRPLILVCNDIYAPSLRPLRTSGLAEIVHVRKPGLDKVISRLKNVFDAESIPCDNDAVRRICEGAWGMGTRKQNSLGGRGAGEGDLRGILVQAEWMAHKFRVTKTKDPNAPPRLTRKWVEAHNGHSSSAASQKGLGRGGAREVLDRLFIEGAGLPNLPTALSAEDTRLVAEAQSKPVGVADIRKRAAITALREMIDTCGEHDRLMTDCFSTYPSQVFQDDTQLSKPNAAYDWLHFHDSLSQRVYGSQEWELNPYMNTGACAFHHLFAGVDKGHNTWNDEKQRGGDDNEAAAHPFSGARADFAAHEAEKQNKTVLTELQASFCAPLLRLYSSIDNMATELVPSVNRMLAPDVKPVVIGGSSSGGPASVASVRKETEKKCVQNAVRVMNGLDVKFERVKVEVDAAAGPGARAAFVYRMEPPLDTLTAFHFDRSSSPPGTTTTAPAPLPTRYAVRQVLEQELRKEKLLQNSLARNGRSSALLKQHQQQGQDGDEDKENADPRSSAIALEKQVEEVVMRDFFGRVIKQEDDRPRSSNGDWEGRKQQQPGRETKVKETERVWVSFNEGFSNAVRKPITLKELMESF</sequence>
<name>W2S3A7_CYPE1</name>
<feature type="domain" description="AAA+ ATPase" evidence="2">
    <location>
        <begin position="276"/>
        <end position="440"/>
    </location>
</feature>
<feature type="region of interest" description="Disordered" evidence="1">
    <location>
        <begin position="877"/>
        <end position="906"/>
    </location>
</feature>
<dbReference type="InterPro" id="IPR027417">
    <property type="entry name" value="P-loop_NTPase"/>
</dbReference>
<dbReference type="SUPFAM" id="SSF52540">
    <property type="entry name" value="P-loop containing nucleoside triphosphate hydrolases"/>
    <property type="match status" value="1"/>
</dbReference>
<dbReference type="InParanoid" id="W2S3A7"/>
<dbReference type="FunCoup" id="W2S3A7">
    <property type="interactions" value="860"/>
</dbReference>
<dbReference type="AlphaFoldDB" id="W2S3A7"/>
<dbReference type="OrthoDB" id="2195431at2759"/>
<dbReference type="GO" id="GO:0003677">
    <property type="term" value="F:DNA binding"/>
    <property type="evidence" value="ECO:0007669"/>
    <property type="project" value="TreeGrafter"/>
</dbReference>
<evidence type="ECO:0000259" key="2">
    <source>
        <dbReference type="SMART" id="SM00382"/>
    </source>
</evidence>